<dbReference type="Proteomes" id="UP000076023">
    <property type="component" value="Unassembled WGS sequence"/>
</dbReference>
<gene>
    <name evidence="4" type="ORF">TSACC_3359</name>
</gene>
<dbReference type="RefSeq" id="WP_075081121.1">
    <property type="nucleotide sequence ID" value="NZ_BDCO01000003.1"/>
</dbReference>
<protein>
    <submittedName>
        <fullName evidence="4">Predicted dehydrogenase</fullName>
    </submittedName>
</protein>
<sequence length="351" mass="38174">MSKKKVRLAILGTGGMANVHAEKFAAIPGCTIVAAADVDLQRAKDFAAKHNIPAAYAGVKELLKKADFDAVTIVAPDAFHAPLSIACLKAGKHVLCEKPLAVTYPDARKMVAAAKKAGVINMVNLSYRDWPAIQAVEKVIRSGEIGEVRHIEASYLQAWLASKVWGDWRTTPAWLWRLSSKHGSKGVLGDVGVHIVDFATYPVGPLKSVYCRLKTFAKAKGDRIGEYVLDANDSAVLNVEFANGAIGTIHTTRWCGGHANRLFLKIAGTKGTVEIDSDKTTAGYRICSGPDLDKAQWRDVEAPSMPNNYQRFIKAIQTGRQEQPDFARGAEMQKVLDACYVSDEKQVPLSL</sequence>
<reference evidence="5" key="1">
    <citation type="journal article" date="2017" name="Genome Announc.">
        <title>Draft Genome Sequence of Terrimicrobium sacchariphilum NM-5T, a Facultative Anaerobic Soil Bacterium of the Class Spartobacteria.</title>
        <authorList>
            <person name="Qiu Y.L."/>
            <person name="Tourlousse D.M."/>
            <person name="Matsuura N."/>
            <person name="Ohashi A."/>
            <person name="Sekiguchi Y."/>
        </authorList>
    </citation>
    <scope>NUCLEOTIDE SEQUENCE [LARGE SCALE GENOMIC DNA]</scope>
    <source>
        <strain evidence="5">NM-5</strain>
    </source>
</reference>
<dbReference type="Pfam" id="PF01408">
    <property type="entry name" value="GFO_IDH_MocA"/>
    <property type="match status" value="1"/>
</dbReference>
<name>A0A146GF55_TERSA</name>
<dbReference type="GO" id="GO:0000166">
    <property type="term" value="F:nucleotide binding"/>
    <property type="evidence" value="ECO:0007669"/>
    <property type="project" value="InterPro"/>
</dbReference>
<evidence type="ECO:0000259" key="2">
    <source>
        <dbReference type="Pfam" id="PF01408"/>
    </source>
</evidence>
<keyword evidence="5" id="KW-1185">Reference proteome</keyword>
<evidence type="ECO:0000256" key="1">
    <source>
        <dbReference type="ARBA" id="ARBA00023002"/>
    </source>
</evidence>
<dbReference type="Gene3D" id="3.30.360.10">
    <property type="entry name" value="Dihydrodipicolinate Reductase, domain 2"/>
    <property type="match status" value="1"/>
</dbReference>
<dbReference type="GO" id="GO:0016491">
    <property type="term" value="F:oxidoreductase activity"/>
    <property type="evidence" value="ECO:0007669"/>
    <property type="project" value="UniProtKB-KW"/>
</dbReference>
<accession>A0A146GF55</accession>
<dbReference type="PANTHER" id="PTHR43818:SF11">
    <property type="entry name" value="BCDNA.GH03377"/>
    <property type="match status" value="1"/>
</dbReference>
<evidence type="ECO:0000313" key="5">
    <source>
        <dbReference type="Proteomes" id="UP000076023"/>
    </source>
</evidence>
<dbReference type="InterPro" id="IPR000683">
    <property type="entry name" value="Gfo/Idh/MocA-like_OxRdtase_N"/>
</dbReference>
<dbReference type="Pfam" id="PF22725">
    <property type="entry name" value="GFO_IDH_MocA_C3"/>
    <property type="match status" value="1"/>
</dbReference>
<dbReference type="InParanoid" id="A0A146GF55"/>
<keyword evidence="1" id="KW-0560">Oxidoreductase</keyword>
<dbReference type="AlphaFoldDB" id="A0A146GF55"/>
<dbReference type="SUPFAM" id="SSF55347">
    <property type="entry name" value="Glyceraldehyde-3-phosphate dehydrogenase-like, C-terminal domain"/>
    <property type="match status" value="1"/>
</dbReference>
<organism evidence="4 5">
    <name type="scientific">Terrimicrobium sacchariphilum</name>
    <dbReference type="NCBI Taxonomy" id="690879"/>
    <lineage>
        <taxon>Bacteria</taxon>
        <taxon>Pseudomonadati</taxon>
        <taxon>Verrucomicrobiota</taxon>
        <taxon>Terrimicrobiia</taxon>
        <taxon>Terrimicrobiales</taxon>
        <taxon>Terrimicrobiaceae</taxon>
        <taxon>Terrimicrobium</taxon>
    </lineage>
</organism>
<feature type="domain" description="Gfo/Idh/MocA-like oxidoreductase N-terminal" evidence="2">
    <location>
        <begin position="7"/>
        <end position="124"/>
    </location>
</feature>
<dbReference type="Gene3D" id="3.40.50.720">
    <property type="entry name" value="NAD(P)-binding Rossmann-like Domain"/>
    <property type="match status" value="1"/>
</dbReference>
<dbReference type="EMBL" id="BDCO01000003">
    <property type="protein sequence ID" value="GAT35294.1"/>
    <property type="molecule type" value="Genomic_DNA"/>
</dbReference>
<dbReference type="SUPFAM" id="SSF51735">
    <property type="entry name" value="NAD(P)-binding Rossmann-fold domains"/>
    <property type="match status" value="1"/>
</dbReference>
<dbReference type="FunCoup" id="A0A146GF55">
    <property type="interactions" value="110"/>
</dbReference>
<feature type="domain" description="GFO/IDH/MocA-like oxidoreductase" evidence="3">
    <location>
        <begin position="133"/>
        <end position="274"/>
    </location>
</feature>
<evidence type="ECO:0000313" key="4">
    <source>
        <dbReference type="EMBL" id="GAT35294.1"/>
    </source>
</evidence>
<dbReference type="InterPro" id="IPR055170">
    <property type="entry name" value="GFO_IDH_MocA-like_dom"/>
</dbReference>
<evidence type="ECO:0000259" key="3">
    <source>
        <dbReference type="Pfam" id="PF22725"/>
    </source>
</evidence>
<dbReference type="InterPro" id="IPR036291">
    <property type="entry name" value="NAD(P)-bd_dom_sf"/>
</dbReference>
<dbReference type="OrthoDB" id="9815825at2"/>
<dbReference type="PANTHER" id="PTHR43818">
    <property type="entry name" value="BCDNA.GH03377"/>
    <property type="match status" value="1"/>
</dbReference>
<proteinExistence type="predicted"/>
<dbReference type="STRING" id="690879.TSACC_3359"/>
<comment type="caution">
    <text evidence="4">The sequence shown here is derived from an EMBL/GenBank/DDBJ whole genome shotgun (WGS) entry which is preliminary data.</text>
</comment>
<dbReference type="InterPro" id="IPR050463">
    <property type="entry name" value="Gfo/Idh/MocA_oxidrdct_glycsds"/>
</dbReference>